<organism evidence="1 2">
    <name type="scientific">Ectothiorhodosinus mongolicus</name>
    <dbReference type="NCBI Taxonomy" id="233100"/>
    <lineage>
        <taxon>Bacteria</taxon>
        <taxon>Pseudomonadati</taxon>
        <taxon>Pseudomonadota</taxon>
        <taxon>Gammaproteobacteria</taxon>
        <taxon>Chromatiales</taxon>
        <taxon>Ectothiorhodospiraceae</taxon>
        <taxon>Ectothiorhodosinus</taxon>
    </lineage>
</organism>
<reference evidence="1 2" key="1">
    <citation type="submission" date="2017-01" db="EMBL/GenBank/DDBJ databases">
        <authorList>
            <person name="Mah S.A."/>
            <person name="Swanson W.J."/>
            <person name="Moy G.W."/>
            <person name="Vacquier V.D."/>
        </authorList>
    </citation>
    <scope>NUCLEOTIDE SEQUENCE [LARGE SCALE GENOMIC DNA]</scope>
    <source>
        <strain evidence="1 2">M9</strain>
    </source>
</reference>
<evidence type="ECO:0000313" key="1">
    <source>
        <dbReference type="EMBL" id="SIT73561.1"/>
    </source>
</evidence>
<dbReference type="EMBL" id="FTPK01000004">
    <property type="protein sequence ID" value="SIT73561.1"/>
    <property type="molecule type" value="Genomic_DNA"/>
</dbReference>
<keyword evidence="1" id="KW-0808">Transferase</keyword>
<sequence>MSLIEFEQWEDAFELLNPLNNFTFERQRVRVFRDPLLGHTSVYNPAIEDGLKVFLGDVDEAWLKKLAEDTEQNCLFCSARQHLLARYPDGFIDAGDVRVGEALAFPNLFALAGSHSVAIISRKHFLRLEEFDPALIRDAFLALQNVARASDRKNPDYRWLSVHSNYLPPAGASQLHPHFQMLASSQPYQHQAQLAAACQQWQSRHGEPYHACLVKEEQEKQSRYIAATGPWHWLAAYAPLGSNELMGIHETQGDFLELSYEDISQLAAGLSHVLAYFGHLGYFSFNFSLYALRHAEKEDGFSCVIRVMTRQNPAPNYRGDDFYLQKGLSSELMLAHPEVLATGARGFFNN</sequence>
<dbReference type="SUPFAM" id="SSF54197">
    <property type="entry name" value="HIT-like"/>
    <property type="match status" value="1"/>
</dbReference>
<dbReference type="OrthoDB" id="1803128at2"/>
<protein>
    <submittedName>
        <fullName evidence="1">Galactose-1-phosphate uridylyltransferase</fullName>
    </submittedName>
</protein>
<accession>A0A1R3W9D2</accession>
<dbReference type="STRING" id="233100.SAMN05216526_1866"/>
<name>A0A1R3W9D2_9GAMM</name>
<dbReference type="Proteomes" id="UP000223759">
    <property type="component" value="Unassembled WGS sequence"/>
</dbReference>
<gene>
    <name evidence="1" type="ORF">SAMN05216526_1866</name>
</gene>
<keyword evidence="1" id="KW-0548">Nucleotidyltransferase</keyword>
<dbReference type="RefSeq" id="WP_076756277.1">
    <property type="nucleotide sequence ID" value="NZ_CP023018.1"/>
</dbReference>
<dbReference type="GO" id="GO:0016779">
    <property type="term" value="F:nucleotidyltransferase activity"/>
    <property type="evidence" value="ECO:0007669"/>
    <property type="project" value="UniProtKB-KW"/>
</dbReference>
<dbReference type="InterPro" id="IPR036265">
    <property type="entry name" value="HIT-like_sf"/>
</dbReference>
<proteinExistence type="predicted"/>
<dbReference type="Gene3D" id="3.30.428.10">
    <property type="entry name" value="HIT-like"/>
    <property type="match status" value="2"/>
</dbReference>
<keyword evidence="2" id="KW-1185">Reference proteome</keyword>
<dbReference type="AlphaFoldDB" id="A0A1R3W9D2"/>
<evidence type="ECO:0000313" key="2">
    <source>
        <dbReference type="Proteomes" id="UP000223759"/>
    </source>
</evidence>